<proteinExistence type="predicted"/>
<reference evidence="1" key="1">
    <citation type="submission" date="2024-05" db="EMBL/GenBank/DDBJ databases">
        <title>Whole genome shotgun sequence of Streptomyces hygroscopicus NBRC 113678.</title>
        <authorList>
            <person name="Komaki H."/>
            <person name="Tamura T."/>
        </authorList>
    </citation>
    <scope>NUCLEOTIDE SEQUENCE</scope>
    <source>
        <strain evidence="1">N11-34</strain>
    </source>
</reference>
<gene>
    <name evidence="1" type="ORF">TPA0910_63100</name>
</gene>
<dbReference type="SUPFAM" id="SSF81901">
    <property type="entry name" value="HCP-like"/>
    <property type="match status" value="1"/>
</dbReference>
<evidence type="ECO:0000313" key="2">
    <source>
        <dbReference type="Proteomes" id="UP001054854"/>
    </source>
</evidence>
<dbReference type="RefSeq" id="WP_236258773.1">
    <property type="nucleotide sequence ID" value="NZ_BNEK01000005.1"/>
</dbReference>
<evidence type="ECO:0008006" key="3">
    <source>
        <dbReference type="Google" id="ProtNLM"/>
    </source>
</evidence>
<sequence>MGGLWARWRAGRGRRAARSLDPGLRATVRAAYDEGRPIPEPLARKAAEAGDPWGMTVYGIGLGKRGAYAEAIHWLGKAAATGDISAMVVLGTLHLDLGDPVEAERHFRRAADRGHAGACLALQQLRARRNGSGP</sequence>
<dbReference type="Gene3D" id="1.25.40.10">
    <property type="entry name" value="Tetratricopeptide repeat domain"/>
    <property type="match status" value="1"/>
</dbReference>
<keyword evidence="2" id="KW-1185">Reference proteome</keyword>
<dbReference type="InterPro" id="IPR011990">
    <property type="entry name" value="TPR-like_helical_dom_sf"/>
</dbReference>
<protein>
    <recommendedName>
        <fullName evidence="3">Sel1 repeat family protein</fullName>
    </recommendedName>
</protein>
<evidence type="ECO:0000313" key="1">
    <source>
        <dbReference type="EMBL" id="GHJ31877.1"/>
    </source>
</evidence>
<accession>A0ABQ3U8D8</accession>
<name>A0ABQ3U8D8_STRHY</name>
<dbReference type="EMBL" id="BNEK01000005">
    <property type="protein sequence ID" value="GHJ31877.1"/>
    <property type="molecule type" value="Genomic_DNA"/>
</dbReference>
<organism evidence="1 2">
    <name type="scientific">Streptomyces hygroscopicus</name>
    <dbReference type="NCBI Taxonomy" id="1912"/>
    <lineage>
        <taxon>Bacteria</taxon>
        <taxon>Bacillati</taxon>
        <taxon>Actinomycetota</taxon>
        <taxon>Actinomycetes</taxon>
        <taxon>Kitasatosporales</taxon>
        <taxon>Streptomycetaceae</taxon>
        <taxon>Streptomyces</taxon>
        <taxon>Streptomyces violaceusniger group</taxon>
    </lineage>
</organism>
<comment type="caution">
    <text evidence="1">The sequence shown here is derived from an EMBL/GenBank/DDBJ whole genome shotgun (WGS) entry which is preliminary data.</text>
</comment>
<dbReference type="Proteomes" id="UP001054854">
    <property type="component" value="Unassembled WGS sequence"/>
</dbReference>